<dbReference type="Gene3D" id="1.10.630.10">
    <property type="entry name" value="Cytochrome P450"/>
    <property type="match status" value="1"/>
</dbReference>
<evidence type="ECO:0000313" key="4">
    <source>
        <dbReference type="Proteomes" id="UP000756921"/>
    </source>
</evidence>
<dbReference type="EMBL" id="WJXW01000009">
    <property type="protein sequence ID" value="KAF9733151.1"/>
    <property type="molecule type" value="Genomic_DNA"/>
</dbReference>
<dbReference type="OrthoDB" id="1470350at2759"/>
<evidence type="ECO:0000256" key="1">
    <source>
        <dbReference type="PIRSR" id="PIRSR602401-1"/>
    </source>
</evidence>
<evidence type="ECO:0000313" key="3">
    <source>
        <dbReference type="EMBL" id="KAF9733151.1"/>
    </source>
</evidence>
<dbReference type="GO" id="GO:0004497">
    <property type="term" value="F:monooxygenase activity"/>
    <property type="evidence" value="ECO:0007669"/>
    <property type="project" value="InterPro"/>
</dbReference>
<reference evidence="3" key="1">
    <citation type="journal article" date="2020" name="Mol. Plant Microbe Interact.">
        <title>Genome Sequence of the Biocontrol Agent Coniothyrium minitans strain Conio (IMI 134523).</title>
        <authorList>
            <person name="Patel D."/>
            <person name="Shittu T.A."/>
            <person name="Baroncelli R."/>
            <person name="Muthumeenakshi S."/>
            <person name="Osborne T.H."/>
            <person name="Janganan T.K."/>
            <person name="Sreenivasaprasad S."/>
        </authorList>
    </citation>
    <scope>NUCLEOTIDE SEQUENCE</scope>
    <source>
        <strain evidence="3">Conio</strain>
    </source>
</reference>
<dbReference type="AlphaFoldDB" id="A0A9P6KNW1"/>
<keyword evidence="4" id="KW-1185">Reference proteome</keyword>
<organism evidence="3 4">
    <name type="scientific">Paraphaeosphaeria minitans</name>
    <dbReference type="NCBI Taxonomy" id="565426"/>
    <lineage>
        <taxon>Eukaryota</taxon>
        <taxon>Fungi</taxon>
        <taxon>Dikarya</taxon>
        <taxon>Ascomycota</taxon>
        <taxon>Pezizomycotina</taxon>
        <taxon>Dothideomycetes</taxon>
        <taxon>Pleosporomycetidae</taxon>
        <taxon>Pleosporales</taxon>
        <taxon>Massarineae</taxon>
        <taxon>Didymosphaeriaceae</taxon>
        <taxon>Paraphaeosphaeria</taxon>
    </lineage>
</organism>
<dbReference type="PANTHER" id="PTHR24305:SF223">
    <property type="entry name" value="CYTOCHROME P450-DIT2"/>
    <property type="match status" value="1"/>
</dbReference>
<proteinExistence type="predicted"/>
<accession>A0A9P6KNW1</accession>
<dbReference type="GO" id="GO:0016705">
    <property type="term" value="F:oxidoreductase activity, acting on paired donors, with incorporation or reduction of molecular oxygen"/>
    <property type="evidence" value="ECO:0007669"/>
    <property type="project" value="InterPro"/>
</dbReference>
<comment type="caution">
    <text evidence="3">The sequence shown here is derived from an EMBL/GenBank/DDBJ whole genome shotgun (WGS) entry which is preliminary data.</text>
</comment>
<dbReference type="Proteomes" id="UP000756921">
    <property type="component" value="Unassembled WGS sequence"/>
</dbReference>
<protein>
    <submittedName>
        <fullName evidence="3">Cytochrome P450 CYP13A3</fullName>
    </submittedName>
</protein>
<dbReference type="InterPro" id="IPR002401">
    <property type="entry name" value="Cyt_P450_E_grp-I"/>
</dbReference>
<dbReference type="GO" id="GO:0020037">
    <property type="term" value="F:heme binding"/>
    <property type="evidence" value="ECO:0007669"/>
    <property type="project" value="InterPro"/>
</dbReference>
<feature type="region of interest" description="Disordered" evidence="2">
    <location>
        <begin position="325"/>
        <end position="352"/>
    </location>
</feature>
<evidence type="ECO:0000256" key="2">
    <source>
        <dbReference type="SAM" id="MobiDB-lite"/>
    </source>
</evidence>
<dbReference type="InterPro" id="IPR036396">
    <property type="entry name" value="Cyt_P450_sf"/>
</dbReference>
<dbReference type="SUPFAM" id="SSF48264">
    <property type="entry name" value="Cytochrome P450"/>
    <property type="match status" value="2"/>
</dbReference>
<keyword evidence="1" id="KW-0479">Metal-binding</keyword>
<comment type="cofactor">
    <cofactor evidence="1">
        <name>heme</name>
        <dbReference type="ChEBI" id="CHEBI:30413"/>
    </cofactor>
</comment>
<feature type="binding site" description="axial binding residue" evidence="1">
    <location>
        <position position="376"/>
    </location>
    <ligand>
        <name>heme</name>
        <dbReference type="ChEBI" id="CHEBI:30413"/>
    </ligand>
    <ligandPart>
        <name>Fe</name>
        <dbReference type="ChEBI" id="CHEBI:18248"/>
    </ligandPart>
</feature>
<sequence length="447" mass="49961">MLAQWLSQPGGKVPKMVDDTRIVALHVLTAAGFGVQHDFISGARVTAPGHTLSHRDTLMTLLNNFITTMIIAPQESFFDKIAVFLSPRIKEILLALKEFRQYTDEAMASERKLLFEERGSQKHNLLSTLIRTSDRAKVDGVQSAAKLTDDEIRGNIFIFNVAGHDTAANTLRYAFALLAIHREVQEWVMEEIDHVCQDERSPEYEGTHTQLKRVMAVMVSLSESIQHVPYSNPRMEPSLDGNLATVFSDRSTRPARSNASLTPTVTATLRPCTPDTSWRDYRQHVSHNQPSRLDDILLFNLNHSHPSEHASKSEHPRNAYQALSFPQSQGWNPKRWITSPAPASRPASPLSSTLQNEKLVHMERGFAPWASGPRICPGMKFAQVEFSATLATVLRSAWIAPSVKGGGNAEETVARQAIEALLRDSHHIGATISMKRPEDLWLKVTQR</sequence>
<dbReference type="InterPro" id="IPR050121">
    <property type="entry name" value="Cytochrome_P450_monoxygenase"/>
</dbReference>
<dbReference type="PRINTS" id="PR00385">
    <property type="entry name" value="P450"/>
</dbReference>
<dbReference type="PANTHER" id="PTHR24305">
    <property type="entry name" value="CYTOCHROME P450"/>
    <property type="match status" value="1"/>
</dbReference>
<keyword evidence="1" id="KW-0349">Heme</keyword>
<dbReference type="GO" id="GO:0005506">
    <property type="term" value="F:iron ion binding"/>
    <property type="evidence" value="ECO:0007669"/>
    <property type="project" value="InterPro"/>
</dbReference>
<feature type="compositionally biased region" description="Low complexity" evidence="2">
    <location>
        <begin position="339"/>
        <end position="352"/>
    </location>
</feature>
<keyword evidence="1" id="KW-0408">Iron</keyword>
<name>A0A9P6KNW1_9PLEO</name>
<dbReference type="PRINTS" id="PR00463">
    <property type="entry name" value="EP450I"/>
</dbReference>
<gene>
    <name evidence="3" type="ORF">PMIN01_08834</name>
</gene>
<dbReference type="InterPro" id="IPR001128">
    <property type="entry name" value="Cyt_P450"/>
</dbReference>
<dbReference type="Pfam" id="PF00067">
    <property type="entry name" value="p450"/>
    <property type="match status" value="1"/>
</dbReference>